<dbReference type="Pfam" id="PF16331">
    <property type="entry name" value="TolA_bind_tri"/>
    <property type="match status" value="1"/>
</dbReference>
<dbReference type="Proteomes" id="UP001621714">
    <property type="component" value="Unassembled WGS sequence"/>
</dbReference>
<dbReference type="InterPro" id="IPR014162">
    <property type="entry name" value="CpoB_C"/>
</dbReference>
<dbReference type="SUPFAM" id="SSF48452">
    <property type="entry name" value="TPR-like"/>
    <property type="match status" value="1"/>
</dbReference>
<dbReference type="Gene3D" id="1.25.40.10">
    <property type="entry name" value="Tetratricopeptide repeat domain"/>
    <property type="match status" value="1"/>
</dbReference>
<evidence type="ECO:0000313" key="4">
    <source>
        <dbReference type="EMBL" id="MFK7161451.1"/>
    </source>
</evidence>
<organism evidence="4 5">
    <name type="scientific">Marinospirillum alkalitolerans</name>
    <dbReference type="NCBI Taxonomy" id="3123374"/>
    <lineage>
        <taxon>Bacteria</taxon>
        <taxon>Pseudomonadati</taxon>
        <taxon>Pseudomonadota</taxon>
        <taxon>Gammaproteobacteria</taxon>
        <taxon>Oceanospirillales</taxon>
        <taxon>Oceanospirillaceae</taxon>
        <taxon>Marinospirillum</taxon>
    </lineage>
</organism>
<evidence type="ECO:0000256" key="1">
    <source>
        <dbReference type="PROSITE-ProRule" id="PRU00339"/>
    </source>
</evidence>
<comment type="caution">
    <text evidence="4">The sequence shown here is derived from an EMBL/GenBank/DDBJ whole genome shotgun (WGS) entry which is preliminary data.</text>
</comment>
<feature type="compositionally biased region" description="Low complexity" evidence="2">
    <location>
        <begin position="87"/>
        <end position="98"/>
    </location>
</feature>
<evidence type="ECO:0000259" key="3">
    <source>
        <dbReference type="Pfam" id="PF16331"/>
    </source>
</evidence>
<name>A0ABW8PZR9_9GAMM</name>
<dbReference type="NCBIfam" id="TIGR02795">
    <property type="entry name" value="tol_pal_ybgF"/>
    <property type="match status" value="1"/>
</dbReference>
<dbReference type="InterPro" id="IPR019734">
    <property type="entry name" value="TPR_rpt"/>
</dbReference>
<accession>A0ABW8PZR9</accession>
<sequence length="223" mass="25987">MPSLSANERSTPVIQAELFMQMEQMQQELQALRNLVEQQGNTIQRMQTDQRNRYLDLDQRLQDQTQRLNALEEADPPVLLPTPTSAQRQEQQQVAQDQNRSARDAYAEAYALVPERRFDEAITAFNRFILDFPESRLVGNGYYWIGEIYMAQNRTQDAERMFDIVVRNHPDSFKVADSKYKLGLIYARYGDQRRARDMMRAIIADHPQEPAAALARAYLERQS</sequence>
<dbReference type="Pfam" id="PF13174">
    <property type="entry name" value="TPR_6"/>
    <property type="match status" value="1"/>
</dbReference>
<evidence type="ECO:0000256" key="2">
    <source>
        <dbReference type="SAM" id="MobiDB-lite"/>
    </source>
</evidence>
<reference evidence="4 5" key="1">
    <citation type="submission" date="2024-02" db="EMBL/GenBank/DDBJ databases">
        <title>Marinospirillum sp. MEB 164 isolated from Lonar lake sediment.</title>
        <authorList>
            <person name="Joshi A."/>
            <person name="Thite S."/>
        </authorList>
    </citation>
    <scope>NUCLEOTIDE SEQUENCE [LARGE SCALE GENOMIC DNA]</scope>
    <source>
        <strain evidence="4 5">MEB164</strain>
    </source>
</reference>
<proteinExistence type="predicted"/>
<protein>
    <submittedName>
        <fullName evidence="4">Tol-pal system protein YbgF</fullName>
    </submittedName>
</protein>
<feature type="region of interest" description="Disordered" evidence="2">
    <location>
        <begin position="72"/>
        <end position="101"/>
    </location>
</feature>
<dbReference type="InterPro" id="IPR032519">
    <property type="entry name" value="YbgF_tri"/>
</dbReference>
<feature type="repeat" description="TPR" evidence="1">
    <location>
        <begin position="139"/>
        <end position="172"/>
    </location>
</feature>
<feature type="domain" description="YbgF trimerisation" evidence="3">
    <location>
        <begin position="14"/>
        <end position="66"/>
    </location>
</feature>
<evidence type="ECO:0000313" key="5">
    <source>
        <dbReference type="Proteomes" id="UP001621714"/>
    </source>
</evidence>
<keyword evidence="5" id="KW-1185">Reference proteome</keyword>
<gene>
    <name evidence="4" type="primary">ybgF</name>
    <name evidence="4" type="ORF">V6U78_10425</name>
</gene>
<dbReference type="Pfam" id="PF13432">
    <property type="entry name" value="TPR_16"/>
    <property type="match status" value="1"/>
</dbReference>
<dbReference type="PROSITE" id="PS50005">
    <property type="entry name" value="TPR"/>
    <property type="match status" value="1"/>
</dbReference>
<keyword evidence="1" id="KW-0802">TPR repeat</keyword>
<dbReference type="RefSeq" id="WP_405340297.1">
    <property type="nucleotide sequence ID" value="NZ_JBANFI010000006.1"/>
</dbReference>
<dbReference type="EMBL" id="JBANFI010000006">
    <property type="protein sequence ID" value="MFK7161451.1"/>
    <property type="molecule type" value="Genomic_DNA"/>
</dbReference>
<dbReference type="InterPro" id="IPR011990">
    <property type="entry name" value="TPR-like_helical_dom_sf"/>
</dbReference>
<dbReference type="Gene3D" id="1.20.5.110">
    <property type="match status" value="1"/>
</dbReference>